<evidence type="ECO:0000313" key="3">
    <source>
        <dbReference type="Proteomes" id="UP000235162"/>
    </source>
</evidence>
<feature type="binding site" evidence="1">
    <location>
        <begin position="125"/>
        <end position="126"/>
    </location>
    <ligand>
        <name>S-adenosyl-L-methionine</name>
        <dbReference type="ChEBI" id="CHEBI:59789"/>
    </ligand>
</feature>
<protein>
    <recommendedName>
        <fullName evidence="1">Ribosomal RNA small subunit methyltransferase J</fullName>
        <ecNumber evidence="1">2.1.1.242</ecNumber>
    </recommendedName>
    <alternativeName>
        <fullName evidence="1">16S rRNA m2G1516 methyltransferase</fullName>
    </alternativeName>
    <alternativeName>
        <fullName evidence="1">rRNA (guanine-N(2)-)-methyltransferase</fullName>
    </alternativeName>
</protein>
<dbReference type="CDD" id="cd02440">
    <property type="entry name" value="AdoMet_MTases"/>
    <property type="match status" value="1"/>
</dbReference>
<feature type="binding site" evidence="1">
    <location>
        <begin position="141"/>
        <end position="142"/>
    </location>
    <ligand>
        <name>S-adenosyl-L-methionine</name>
        <dbReference type="ChEBI" id="CHEBI:59789"/>
    </ligand>
</feature>
<dbReference type="PANTHER" id="PTHR36112:SF1">
    <property type="entry name" value="RIBOSOMAL RNA SMALL SUBUNIT METHYLTRANSFERASE J"/>
    <property type="match status" value="1"/>
</dbReference>
<dbReference type="HAMAP" id="MF_01523">
    <property type="entry name" value="16SrRNA_methyltr_J"/>
    <property type="match status" value="1"/>
</dbReference>
<sequence>MTWHNCSPGAGRVALARSNTAGIVPADPVYLATAETLGEQLNLPVLPVGTVARDCIEFDLLLHCGDGLSLQLTGRRAPGPVTVDFGAADMRHRRQSGHNELLGRAVGVGKKSSLHVVDATAGLGRDSFVLADLGCHVLMCERNPLIQSLLSDGLARAVRGDSWLQEVAGRMVLWQGDSTLAPQRVDDPRDVIYLDPMFPARDKSAAVKKEMALFQFLLQDDNQDQAGLLHWALAQDVARVVVKRPPKAGFLDELKPSHSIKGKAVRYDVHVLRALA</sequence>
<keyword evidence="1" id="KW-0949">S-adenosyl-L-methionine</keyword>
<keyword evidence="1" id="KW-0963">Cytoplasm</keyword>
<dbReference type="Proteomes" id="UP000235162">
    <property type="component" value="Unassembled WGS sequence"/>
</dbReference>
<dbReference type="EMBL" id="PKUR01000001">
    <property type="protein sequence ID" value="PLW87099.1"/>
    <property type="molecule type" value="Genomic_DNA"/>
</dbReference>
<comment type="caution">
    <text evidence="1">Lacks conserved residue(s) required for the propagation of feature annotation.</text>
</comment>
<dbReference type="InterPro" id="IPR029063">
    <property type="entry name" value="SAM-dependent_MTases_sf"/>
</dbReference>
<dbReference type="InterPro" id="IPR007536">
    <property type="entry name" value="16SrRNA_methylTrfase_J"/>
</dbReference>
<comment type="function">
    <text evidence="1">Specifically methylates the guanosine in position 1516 of 16S rRNA.</text>
</comment>
<dbReference type="Pfam" id="PF04445">
    <property type="entry name" value="SAM_MT"/>
    <property type="match status" value="1"/>
</dbReference>
<dbReference type="Gene3D" id="3.40.50.150">
    <property type="entry name" value="Vaccinia Virus protein VP39"/>
    <property type="match status" value="1"/>
</dbReference>
<feature type="binding site" evidence="1">
    <location>
        <position position="195"/>
    </location>
    <ligand>
        <name>S-adenosyl-L-methionine</name>
        <dbReference type="ChEBI" id="CHEBI:59789"/>
    </ligand>
</feature>
<comment type="catalytic activity">
    <reaction evidence="1">
        <text>guanosine(1516) in 16S rRNA + S-adenosyl-L-methionine = N(2)-methylguanosine(1516) in 16S rRNA + S-adenosyl-L-homocysteine + H(+)</text>
        <dbReference type="Rhea" id="RHEA:43220"/>
        <dbReference type="Rhea" id="RHEA-COMP:10412"/>
        <dbReference type="Rhea" id="RHEA-COMP:10413"/>
        <dbReference type="ChEBI" id="CHEBI:15378"/>
        <dbReference type="ChEBI" id="CHEBI:57856"/>
        <dbReference type="ChEBI" id="CHEBI:59789"/>
        <dbReference type="ChEBI" id="CHEBI:74269"/>
        <dbReference type="ChEBI" id="CHEBI:74481"/>
        <dbReference type="EC" id="2.1.1.242"/>
    </reaction>
</comment>
<dbReference type="AlphaFoldDB" id="A0AAP8MG77"/>
<comment type="caution">
    <text evidence="2">The sequence shown here is derived from an EMBL/GenBank/DDBJ whole genome shotgun (WGS) entry which is preliminary data.</text>
</comment>
<accession>A0AAP8MG77</accession>
<evidence type="ECO:0000313" key="2">
    <source>
        <dbReference type="EMBL" id="PLW87099.1"/>
    </source>
</evidence>
<dbReference type="GO" id="GO:0008990">
    <property type="term" value="F:rRNA (guanine-N2-)-methyltransferase activity"/>
    <property type="evidence" value="ECO:0007669"/>
    <property type="project" value="UniProtKB-UniRule"/>
</dbReference>
<organism evidence="2 3">
    <name type="scientific">Halioglobus japonicus</name>
    <dbReference type="NCBI Taxonomy" id="930805"/>
    <lineage>
        <taxon>Bacteria</taxon>
        <taxon>Pseudomonadati</taxon>
        <taxon>Pseudomonadota</taxon>
        <taxon>Gammaproteobacteria</taxon>
        <taxon>Cellvibrionales</taxon>
        <taxon>Halieaceae</taxon>
        <taxon>Halioglobus</taxon>
    </lineage>
</organism>
<dbReference type="KEGG" id="hja:BST95_17815"/>
<keyword evidence="1" id="KW-0698">rRNA processing</keyword>
<comment type="subcellular location">
    <subcellularLocation>
        <location evidence="1">Cytoplasm</location>
    </subcellularLocation>
</comment>
<dbReference type="GO" id="GO:0005737">
    <property type="term" value="C:cytoplasm"/>
    <property type="evidence" value="ECO:0007669"/>
    <property type="project" value="UniProtKB-SubCell"/>
</dbReference>
<dbReference type="PANTHER" id="PTHR36112">
    <property type="entry name" value="RIBOSOMAL RNA SMALL SUBUNIT METHYLTRANSFERASE J"/>
    <property type="match status" value="1"/>
</dbReference>
<keyword evidence="3" id="KW-1185">Reference proteome</keyword>
<gene>
    <name evidence="1" type="primary">rsmJ</name>
    <name evidence="2" type="ORF">C0029_00410</name>
</gene>
<comment type="similarity">
    <text evidence="1">Belongs to the methyltransferase superfamily. RsmJ family.</text>
</comment>
<evidence type="ECO:0000256" key="1">
    <source>
        <dbReference type="HAMAP-Rule" id="MF_01523"/>
    </source>
</evidence>
<keyword evidence="1" id="KW-0489">Methyltransferase</keyword>
<keyword evidence="1" id="KW-0808">Transferase</keyword>
<dbReference type="RefSeq" id="WP_084200777.1">
    <property type="nucleotide sequence ID" value="NZ_BMYL01000001.1"/>
</dbReference>
<name>A0AAP8MG77_9GAMM</name>
<dbReference type="EC" id="2.1.1.242" evidence="1"/>
<proteinExistence type="inferred from homology"/>
<dbReference type="SUPFAM" id="SSF53335">
    <property type="entry name" value="S-adenosyl-L-methionine-dependent methyltransferases"/>
    <property type="match status" value="1"/>
</dbReference>
<reference evidence="2 3" key="1">
    <citation type="submission" date="2018-01" db="EMBL/GenBank/DDBJ databases">
        <title>The draft genome sequence of Halioglobus japonicus S1-36.</title>
        <authorList>
            <person name="Du Z.-J."/>
            <person name="Shi M.-J."/>
        </authorList>
    </citation>
    <scope>NUCLEOTIDE SEQUENCE [LARGE SCALE GENOMIC DNA]</scope>
    <source>
        <strain evidence="2 3">S1-36</strain>
    </source>
</reference>